<dbReference type="GO" id="GO:0015074">
    <property type="term" value="P:DNA integration"/>
    <property type="evidence" value="ECO:0007669"/>
    <property type="project" value="InterPro"/>
</dbReference>
<dbReference type="SUPFAM" id="SSF53098">
    <property type="entry name" value="Ribonuclease H-like"/>
    <property type="match status" value="1"/>
</dbReference>
<dbReference type="GO" id="GO:0004803">
    <property type="term" value="F:transposase activity"/>
    <property type="evidence" value="ECO:0007669"/>
    <property type="project" value="InterPro"/>
</dbReference>
<dbReference type="Pfam" id="PF13276">
    <property type="entry name" value="HTH_21"/>
    <property type="match status" value="1"/>
</dbReference>
<dbReference type="GO" id="GO:0006313">
    <property type="term" value="P:DNA transposition"/>
    <property type="evidence" value="ECO:0007669"/>
    <property type="project" value="InterPro"/>
</dbReference>
<keyword evidence="5" id="KW-1185">Reference proteome</keyword>
<name>A0A849CC08_9NOCA</name>
<dbReference type="Proteomes" id="UP000586827">
    <property type="component" value="Unassembled WGS sequence"/>
</dbReference>
<dbReference type="EMBL" id="JABELX010000044">
    <property type="protein sequence ID" value="NNH76092.1"/>
    <property type="molecule type" value="Genomic_DNA"/>
</dbReference>
<accession>A0A849CC08</accession>
<dbReference type="PROSITE" id="PS50994">
    <property type="entry name" value="INTEGRASE"/>
    <property type="match status" value="1"/>
</dbReference>
<dbReference type="InterPro" id="IPR002514">
    <property type="entry name" value="Transposase_8"/>
</dbReference>
<dbReference type="Gene3D" id="3.30.420.10">
    <property type="entry name" value="Ribonuclease H-like superfamily/Ribonuclease H"/>
    <property type="match status" value="1"/>
</dbReference>
<feature type="domain" description="Integrase catalytic" evidence="3">
    <location>
        <begin position="205"/>
        <end position="367"/>
    </location>
</feature>
<proteinExistence type="predicted"/>
<dbReference type="InterPro" id="IPR025948">
    <property type="entry name" value="HTH-like_dom"/>
</dbReference>
<comment type="function">
    <text evidence="1">Involved in the transposition of the insertion sequence.</text>
</comment>
<reference evidence="4 5" key="1">
    <citation type="submission" date="2020-05" db="EMBL/GenBank/DDBJ databases">
        <title>MicrobeNet Type strains.</title>
        <authorList>
            <person name="Nicholson A.C."/>
        </authorList>
    </citation>
    <scope>NUCLEOTIDE SEQUENCE [LARGE SCALE GENOMIC DNA]</scope>
    <source>
        <strain evidence="4 5">JCM 3224</strain>
    </source>
</reference>
<dbReference type="NCBIfam" id="NF033516">
    <property type="entry name" value="transpos_IS3"/>
    <property type="match status" value="1"/>
</dbReference>
<dbReference type="InterPro" id="IPR009057">
    <property type="entry name" value="Homeodomain-like_sf"/>
</dbReference>
<dbReference type="InterPro" id="IPR001584">
    <property type="entry name" value="Integrase_cat-core"/>
</dbReference>
<evidence type="ECO:0000313" key="4">
    <source>
        <dbReference type="EMBL" id="NNH76092.1"/>
    </source>
</evidence>
<dbReference type="SUPFAM" id="SSF46689">
    <property type="entry name" value="Homeodomain-like"/>
    <property type="match status" value="1"/>
</dbReference>
<dbReference type="InterPro" id="IPR048020">
    <property type="entry name" value="Transpos_IS3"/>
</dbReference>
<dbReference type="AlphaFoldDB" id="A0A849CC08"/>
<dbReference type="InterPro" id="IPR036397">
    <property type="entry name" value="RNaseH_sf"/>
</dbReference>
<dbReference type="Pfam" id="PF13683">
    <property type="entry name" value="rve_3"/>
    <property type="match status" value="1"/>
</dbReference>
<dbReference type="GO" id="GO:0003677">
    <property type="term" value="F:DNA binding"/>
    <property type="evidence" value="ECO:0007669"/>
    <property type="project" value="InterPro"/>
</dbReference>
<evidence type="ECO:0000259" key="3">
    <source>
        <dbReference type="PROSITE" id="PS50994"/>
    </source>
</evidence>
<protein>
    <submittedName>
        <fullName evidence="4">IS3 family transposase</fullName>
    </submittedName>
</protein>
<dbReference type="PANTHER" id="PTHR47515:SF1">
    <property type="entry name" value="BLR2054 PROTEIN"/>
    <property type="match status" value="1"/>
</dbReference>
<dbReference type="PANTHER" id="PTHR47515">
    <property type="entry name" value="LOW CALCIUM RESPONSE LOCUS PROTEIN T"/>
    <property type="match status" value="1"/>
</dbReference>
<evidence type="ECO:0000313" key="5">
    <source>
        <dbReference type="Proteomes" id="UP000586827"/>
    </source>
</evidence>
<dbReference type="InterPro" id="IPR012337">
    <property type="entry name" value="RNaseH-like_sf"/>
</dbReference>
<evidence type="ECO:0000256" key="2">
    <source>
        <dbReference type="SAM" id="Coils"/>
    </source>
</evidence>
<gene>
    <name evidence="4" type="ORF">HLB23_40695</name>
</gene>
<sequence>MARRRHTPEQIIRKLREGEKLIGEKFSIEEVCKHLEISEASWHRWQAQYGSMKSDDAKRLKELERENARLKKMVAEQALDIDMLKEVNPGKLLSPDRRRRAVVVLQQRFRVSQRRACRVVGQSRSVQRRPPTVTEIERRLRQRLRAISGKHPRWGWRKAHALCRGEGLVTNHKRTQRLWREEGLKRPSRVRKKRRIGTGRNQRLRASSPDQMWALDFQVDVTVDGRQVRFLNIVDEFTREALATRAFRSCTADRLVGVLDEIIATTGRRPTHIRMDNGTEMTAYAMRDWCRFTGVDASFIDPGSPWQNGVCESFNGRFRDEFLSCEVFHSLTEVQVLAEDWRIEYNSYRPHGSLGFLTPQAFREQWVPTEFEQQLQLA</sequence>
<feature type="coiled-coil region" evidence="2">
    <location>
        <begin position="53"/>
        <end position="80"/>
    </location>
</feature>
<comment type="caution">
    <text evidence="4">The sequence shown here is derived from an EMBL/GenBank/DDBJ whole genome shotgun (WGS) entry which is preliminary data.</text>
</comment>
<evidence type="ECO:0000256" key="1">
    <source>
        <dbReference type="ARBA" id="ARBA00002286"/>
    </source>
</evidence>
<keyword evidence="2" id="KW-0175">Coiled coil</keyword>
<organism evidence="4 5">
    <name type="scientific">Nocardia uniformis</name>
    <dbReference type="NCBI Taxonomy" id="53432"/>
    <lineage>
        <taxon>Bacteria</taxon>
        <taxon>Bacillati</taxon>
        <taxon>Actinomycetota</taxon>
        <taxon>Actinomycetes</taxon>
        <taxon>Mycobacteriales</taxon>
        <taxon>Nocardiaceae</taxon>
        <taxon>Nocardia</taxon>
    </lineage>
</organism>
<dbReference type="Pfam" id="PF01527">
    <property type="entry name" value="HTH_Tnp_1"/>
    <property type="match status" value="1"/>
</dbReference>